<accession>A0A9D1NKR7</accession>
<sequence>MVSVPAARAEAPAAADNTADQLRVLHKDLRDIRALLIALVIVVALPWILQILFRVVL</sequence>
<keyword evidence="1" id="KW-0812">Transmembrane</keyword>
<reference evidence="2" key="2">
    <citation type="journal article" date="2021" name="PeerJ">
        <title>Extensive microbial diversity within the chicken gut microbiome revealed by metagenomics and culture.</title>
        <authorList>
            <person name="Gilroy R."/>
            <person name="Ravi A."/>
            <person name="Getino M."/>
            <person name="Pursley I."/>
            <person name="Horton D.L."/>
            <person name="Alikhan N.F."/>
            <person name="Baker D."/>
            <person name="Gharbi K."/>
            <person name="Hall N."/>
            <person name="Watson M."/>
            <person name="Adriaenssens E.M."/>
            <person name="Foster-Nyarko E."/>
            <person name="Jarju S."/>
            <person name="Secka A."/>
            <person name="Antonio M."/>
            <person name="Oren A."/>
            <person name="Chaudhuri R.R."/>
            <person name="La Ragione R."/>
            <person name="Hildebrand F."/>
            <person name="Pallen M.J."/>
        </authorList>
    </citation>
    <scope>NUCLEOTIDE SEQUENCE</scope>
    <source>
        <strain evidence="2">10669</strain>
    </source>
</reference>
<dbReference type="AlphaFoldDB" id="A0A9D1NKR7"/>
<reference evidence="2" key="1">
    <citation type="submission" date="2020-10" db="EMBL/GenBank/DDBJ databases">
        <authorList>
            <person name="Gilroy R."/>
        </authorList>
    </citation>
    <scope>NUCLEOTIDE SEQUENCE</scope>
    <source>
        <strain evidence="2">10669</strain>
    </source>
</reference>
<comment type="caution">
    <text evidence="2">The sequence shown here is derived from an EMBL/GenBank/DDBJ whole genome shotgun (WGS) entry which is preliminary data.</text>
</comment>
<feature type="transmembrane region" description="Helical" evidence="1">
    <location>
        <begin position="32"/>
        <end position="53"/>
    </location>
</feature>
<keyword evidence="1" id="KW-1133">Transmembrane helix</keyword>
<name>A0A9D1NKR7_9BACT</name>
<keyword evidence="1" id="KW-0472">Membrane</keyword>
<proteinExistence type="predicted"/>
<gene>
    <name evidence="2" type="ORF">IAC75_07160</name>
</gene>
<evidence type="ECO:0000313" key="2">
    <source>
        <dbReference type="EMBL" id="HIV04905.1"/>
    </source>
</evidence>
<evidence type="ECO:0000313" key="3">
    <source>
        <dbReference type="Proteomes" id="UP000886812"/>
    </source>
</evidence>
<evidence type="ECO:0000256" key="1">
    <source>
        <dbReference type="SAM" id="Phobius"/>
    </source>
</evidence>
<dbReference type="EMBL" id="DVOG01000190">
    <property type="protein sequence ID" value="HIV04905.1"/>
    <property type="molecule type" value="Genomic_DNA"/>
</dbReference>
<protein>
    <submittedName>
        <fullName evidence="2">Uncharacterized protein</fullName>
    </submittedName>
</protein>
<dbReference type="Proteomes" id="UP000886812">
    <property type="component" value="Unassembled WGS sequence"/>
</dbReference>
<organism evidence="2 3">
    <name type="scientific">Candidatus Spyradosoma merdigallinarum</name>
    <dbReference type="NCBI Taxonomy" id="2840950"/>
    <lineage>
        <taxon>Bacteria</taxon>
        <taxon>Pseudomonadati</taxon>
        <taxon>Verrucomicrobiota</taxon>
        <taxon>Opitutia</taxon>
        <taxon>Opitutia incertae sedis</taxon>
        <taxon>Candidatus Spyradosoma</taxon>
    </lineage>
</organism>